<organism evidence="1 2">
    <name type="scientific">Sutterella wadsworthensis 2_1_59BFAA</name>
    <dbReference type="NCBI Taxonomy" id="742823"/>
    <lineage>
        <taxon>Bacteria</taxon>
        <taxon>Pseudomonadati</taxon>
        <taxon>Pseudomonadota</taxon>
        <taxon>Betaproteobacteria</taxon>
        <taxon>Burkholderiales</taxon>
        <taxon>Sutterellaceae</taxon>
        <taxon>Sutterella</taxon>
    </lineage>
</organism>
<dbReference type="EMBL" id="ADMG01000035">
    <property type="protein sequence ID" value="EKB30889.1"/>
    <property type="molecule type" value="Genomic_DNA"/>
</dbReference>
<dbReference type="AlphaFoldDB" id="K1KGQ1"/>
<sequence>MLLVTFVALSLLANLRTMLKRKLPAHENIRAVDCDIMDFNEEYTLSDYYTISEMLTELKSVVAIRSHRTQQTRLINLTSKQKGLLKELGCEGLFDNADELWELMSAEHLASYIAAVKAQDELNAQAAQTTASADKA</sequence>
<name>K1KGQ1_9BURK</name>
<comment type="caution">
    <text evidence="1">The sequence shown here is derived from an EMBL/GenBank/DDBJ whole genome shotgun (WGS) entry which is preliminary data.</text>
</comment>
<reference evidence="1 2" key="1">
    <citation type="submission" date="2012-05" db="EMBL/GenBank/DDBJ databases">
        <title>The Genome Sequence of Sutterella wadsworthensis 2_1_59BFAA.</title>
        <authorList>
            <consortium name="The Broad Institute Genome Sequencing Platform"/>
            <person name="Earl A."/>
            <person name="Ward D."/>
            <person name="Feldgarden M."/>
            <person name="Gevers D."/>
            <person name="Daigneault M."/>
            <person name="Strauss J."/>
            <person name="Allen-Vercoe E."/>
            <person name="Walker B."/>
            <person name="Young S.K."/>
            <person name="Zeng Q."/>
            <person name="Gargeya S."/>
            <person name="Fitzgerald M."/>
            <person name="Haas B."/>
            <person name="Abouelleil A."/>
            <person name="Alvarado L."/>
            <person name="Arachchi H.M."/>
            <person name="Berlin A.M."/>
            <person name="Chapman S.B."/>
            <person name="Goldberg J."/>
            <person name="Griggs A."/>
            <person name="Gujja S."/>
            <person name="Hansen M."/>
            <person name="Howarth C."/>
            <person name="Imamovic A."/>
            <person name="Larimer J."/>
            <person name="McCowen C."/>
            <person name="Montmayeur A."/>
            <person name="Murphy C."/>
            <person name="Neiman D."/>
            <person name="Pearson M."/>
            <person name="Priest M."/>
            <person name="Roberts A."/>
            <person name="Saif S."/>
            <person name="Shea T."/>
            <person name="Sisk P."/>
            <person name="Sykes S."/>
            <person name="Wortman J."/>
            <person name="Nusbaum C."/>
            <person name="Birren B."/>
        </authorList>
    </citation>
    <scope>NUCLEOTIDE SEQUENCE [LARGE SCALE GENOMIC DNA]</scope>
    <source>
        <strain evidence="1 2">2_1_59BFAA</strain>
    </source>
</reference>
<protein>
    <submittedName>
        <fullName evidence="1">Uncharacterized protein</fullName>
    </submittedName>
</protein>
<dbReference type="RefSeq" id="WP_005435834.1">
    <property type="nucleotide sequence ID" value="NZ_JH815517.1"/>
</dbReference>
<evidence type="ECO:0000313" key="2">
    <source>
        <dbReference type="Proteomes" id="UP000005835"/>
    </source>
</evidence>
<evidence type="ECO:0000313" key="1">
    <source>
        <dbReference type="EMBL" id="EKB30889.1"/>
    </source>
</evidence>
<gene>
    <name evidence="1" type="ORF">HMPREF9465_01579</name>
</gene>
<dbReference type="PATRIC" id="fig|742823.3.peg.1572"/>
<accession>K1KGQ1</accession>
<dbReference type="HOGENOM" id="CLU_1874382_0_0_4"/>
<keyword evidence="2" id="KW-1185">Reference proteome</keyword>
<proteinExistence type="predicted"/>
<dbReference type="Proteomes" id="UP000005835">
    <property type="component" value="Unassembled WGS sequence"/>
</dbReference>